<dbReference type="Proteomes" id="UP000236454">
    <property type="component" value="Unassembled WGS sequence"/>
</dbReference>
<dbReference type="STRING" id="477690.SAMN05216474_0294"/>
<name>A0A1I6XMW8_9FLAO</name>
<keyword evidence="2" id="KW-1185">Reference proteome</keyword>
<accession>A0A1I6XMW8</accession>
<evidence type="ECO:0000313" key="1">
    <source>
        <dbReference type="EMBL" id="SFT39144.1"/>
    </source>
</evidence>
<protein>
    <submittedName>
        <fullName evidence="1">Uncharacterized protein</fullName>
    </submittedName>
</protein>
<evidence type="ECO:0000313" key="2">
    <source>
        <dbReference type="Proteomes" id="UP000236454"/>
    </source>
</evidence>
<sequence>MKLFTNILKSSGLRFLIVLVAALFFVDYSHAAHTSTLSSEILSVSNNEDDTHKMEYINIEEQEEENEEHVNADDFHEGIATHAFVQYPSLVLGKGMRVSHSNRVFAVLFIKHVCLKIP</sequence>
<dbReference type="EMBL" id="FPAS01000001">
    <property type="protein sequence ID" value="SFT39144.1"/>
    <property type="molecule type" value="Genomic_DNA"/>
</dbReference>
<organism evidence="1 2">
    <name type="scientific">Lishizhenia tianjinensis</name>
    <dbReference type="NCBI Taxonomy" id="477690"/>
    <lineage>
        <taxon>Bacteria</taxon>
        <taxon>Pseudomonadati</taxon>
        <taxon>Bacteroidota</taxon>
        <taxon>Flavobacteriia</taxon>
        <taxon>Flavobacteriales</taxon>
        <taxon>Crocinitomicaceae</taxon>
        <taxon>Lishizhenia</taxon>
    </lineage>
</organism>
<gene>
    <name evidence="1" type="ORF">SAMN05216474_0294</name>
</gene>
<dbReference type="AlphaFoldDB" id="A0A1I6XMW8"/>
<proteinExistence type="predicted"/>
<dbReference type="RefSeq" id="WP_090245545.1">
    <property type="nucleotide sequence ID" value="NZ_FPAS01000001.1"/>
</dbReference>
<reference evidence="1 2" key="1">
    <citation type="submission" date="2016-10" db="EMBL/GenBank/DDBJ databases">
        <authorList>
            <person name="de Groot N.N."/>
        </authorList>
    </citation>
    <scope>NUCLEOTIDE SEQUENCE [LARGE SCALE GENOMIC DNA]</scope>
    <source>
        <strain evidence="1 2">CGMCC 1.7005</strain>
    </source>
</reference>